<dbReference type="EMBL" id="JACVVX010000003">
    <property type="protein sequence ID" value="MBD0415308.1"/>
    <property type="molecule type" value="Genomic_DNA"/>
</dbReference>
<dbReference type="InterPro" id="IPR023214">
    <property type="entry name" value="HAD_sf"/>
</dbReference>
<dbReference type="SUPFAM" id="SSF56784">
    <property type="entry name" value="HAD-like"/>
    <property type="match status" value="1"/>
</dbReference>
<dbReference type="InterPro" id="IPR044651">
    <property type="entry name" value="OTSB-like"/>
</dbReference>
<dbReference type="PANTHER" id="PTHR43768">
    <property type="entry name" value="TREHALOSE 6-PHOSPHATE PHOSPHATASE"/>
    <property type="match status" value="1"/>
</dbReference>
<dbReference type="UniPathway" id="UPA00299"/>
<dbReference type="EC" id="3.1.3.12" evidence="4"/>
<proteinExistence type="inferred from homology"/>
<comment type="catalytic activity">
    <reaction evidence="4">
        <text>alpha,alpha-trehalose 6-phosphate + H2O = alpha,alpha-trehalose + phosphate</text>
        <dbReference type="Rhea" id="RHEA:23420"/>
        <dbReference type="ChEBI" id="CHEBI:15377"/>
        <dbReference type="ChEBI" id="CHEBI:16551"/>
        <dbReference type="ChEBI" id="CHEBI:43474"/>
        <dbReference type="ChEBI" id="CHEBI:58429"/>
        <dbReference type="EC" id="3.1.3.12"/>
    </reaction>
</comment>
<dbReference type="GO" id="GO:0004805">
    <property type="term" value="F:trehalose-phosphatase activity"/>
    <property type="evidence" value="ECO:0007669"/>
    <property type="project" value="UniProtKB-EC"/>
</dbReference>
<sequence>MELLDLKPAEIALFLDIDGTLLEHQPHPEGVVMDDELRALMLKADKRLNGAVALVTGRSIAMVDRLFGDMELPTAGLYGLEHRLAKHGPVTTAGEPEDLTAVADQLQEEFHTTRGIYFERKGAVLAIHTRAAPHSLPQVKASSERALKKLGEKYRLLAGHAGVEFLPLDALKSAAIRRFMELPTFAGRRPVFFGDDTADETGFEFVNELGGVSIRVRPEGPTAAQHTLETVAAARRFIAELLAR</sequence>
<organism evidence="5 6">
    <name type="scientific">Oryzicola mucosus</name>
    <dbReference type="NCBI Taxonomy" id="2767425"/>
    <lineage>
        <taxon>Bacteria</taxon>
        <taxon>Pseudomonadati</taxon>
        <taxon>Pseudomonadota</taxon>
        <taxon>Alphaproteobacteria</taxon>
        <taxon>Hyphomicrobiales</taxon>
        <taxon>Phyllobacteriaceae</taxon>
        <taxon>Oryzicola</taxon>
    </lineage>
</organism>
<evidence type="ECO:0000256" key="3">
    <source>
        <dbReference type="ARBA" id="ARBA00022801"/>
    </source>
</evidence>
<dbReference type="Proteomes" id="UP000643405">
    <property type="component" value="Unassembled WGS sequence"/>
</dbReference>
<comment type="similarity">
    <text evidence="2 4">Belongs to the trehalose phosphatase family.</text>
</comment>
<comment type="function">
    <text evidence="4">Removes the phosphate from trehalose 6-phosphate to produce free trehalose.</text>
</comment>
<dbReference type="InterPro" id="IPR006379">
    <property type="entry name" value="HAD-SF_hydro_IIB"/>
</dbReference>
<reference evidence="5" key="1">
    <citation type="submission" date="2020-09" db="EMBL/GenBank/DDBJ databases">
        <title>Genome seq and assembly of Tianweitania sp.</title>
        <authorList>
            <person name="Chhetri G."/>
        </authorList>
    </citation>
    <scope>NUCLEOTIDE SEQUENCE</scope>
    <source>
        <strain evidence="5">Rool2</strain>
    </source>
</reference>
<dbReference type="Gene3D" id="3.30.70.1020">
    <property type="entry name" value="Trehalose-6-phosphate phosphatase related protein, domain 2"/>
    <property type="match status" value="1"/>
</dbReference>
<evidence type="ECO:0000256" key="2">
    <source>
        <dbReference type="ARBA" id="ARBA00008770"/>
    </source>
</evidence>
<keyword evidence="4" id="KW-0460">Magnesium</keyword>
<dbReference type="GO" id="GO:0046872">
    <property type="term" value="F:metal ion binding"/>
    <property type="evidence" value="ECO:0007669"/>
    <property type="project" value="UniProtKB-KW"/>
</dbReference>
<dbReference type="GO" id="GO:0005992">
    <property type="term" value="P:trehalose biosynthetic process"/>
    <property type="evidence" value="ECO:0007669"/>
    <property type="project" value="UniProtKB-UniPathway"/>
</dbReference>
<dbReference type="NCBIfam" id="TIGR00685">
    <property type="entry name" value="T6PP"/>
    <property type="match status" value="1"/>
</dbReference>
<keyword evidence="4" id="KW-0479">Metal-binding</keyword>
<evidence type="ECO:0000256" key="1">
    <source>
        <dbReference type="ARBA" id="ARBA00005199"/>
    </source>
</evidence>
<gene>
    <name evidence="5" type="primary">otsB</name>
    <name evidence="5" type="ORF">ICI42_11635</name>
</gene>
<accession>A0A8J6PJC5</accession>
<name>A0A8J6PJC5_9HYPH</name>
<evidence type="ECO:0000256" key="4">
    <source>
        <dbReference type="RuleBase" id="RU361117"/>
    </source>
</evidence>
<comment type="caution">
    <text evidence="5">The sequence shown here is derived from an EMBL/GenBank/DDBJ whole genome shotgun (WGS) entry which is preliminary data.</text>
</comment>
<keyword evidence="6" id="KW-1185">Reference proteome</keyword>
<dbReference type="Pfam" id="PF02358">
    <property type="entry name" value="Trehalose_PPase"/>
    <property type="match status" value="1"/>
</dbReference>
<evidence type="ECO:0000313" key="5">
    <source>
        <dbReference type="EMBL" id="MBD0415308.1"/>
    </source>
</evidence>
<dbReference type="PANTHER" id="PTHR43768:SF3">
    <property type="entry name" value="TREHALOSE 6-PHOSPHATE PHOSPHATASE"/>
    <property type="match status" value="1"/>
</dbReference>
<keyword evidence="3 4" id="KW-0378">Hydrolase</keyword>
<dbReference type="InterPro" id="IPR036412">
    <property type="entry name" value="HAD-like_sf"/>
</dbReference>
<dbReference type="AlphaFoldDB" id="A0A8J6PJC5"/>
<protein>
    <recommendedName>
        <fullName evidence="4">Trehalose 6-phosphate phosphatase</fullName>
        <ecNumber evidence="4">3.1.3.12</ecNumber>
    </recommendedName>
</protein>
<comment type="pathway">
    <text evidence="1 4">Glycan biosynthesis; trehalose biosynthesis.</text>
</comment>
<dbReference type="NCBIfam" id="TIGR01484">
    <property type="entry name" value="HAD-SF-IIB"/>
    <property type="match status" value="1"/>
</dbReference>
<evidence type="ECO:0000313" key="6">
    <source>
        <dbReference type="Proteomes" id="UP000643405"/>
    </source>
</evidence>
<dbReference type="Gene3D" id="3.40.50.1000">
    <property type="entry name" value="HAD superfamily/HAD-like"/>
    <property type="match status" value="1"/>
</dbReference>
<comment type="cofactor">
    <cofactor evidence="4">
        <name>Mg(2+)</name>
        <dbReference type="ChEBI" id="CHEBI:18420"/>
    </cofactor>
</comment>
<dbReference type="InterPro" id="IPR003337">
    <property type="entry name" value="Trehalose_PPase"/>
</dbReference>
<dbReference type="RefSeq" id="WP_188164738.1">
    <property type="nucleotide sequence ID" value="NZ_JACVVX010000003.1"/>
</dbReference>